<gene>
    <name evidence="2" type="ORF">BKE38_26080</name>
</gene>
<accession>A0A1V2GUX1</accession>
<keyword evidence="1" id="KW-0812">Transmembrane</keyword>
<dbReference type="RefSeq" id="WP_076960190.1">
    <property type="nucleotide sequence ID" value="NZ_MLCO01000339.1"/>
</dbReference>
<feature type="transmembrane region" description="Helical" evidence="1">
    <location>
        <begin position="7"/>
        <end position="25"/>
    </location>
</feature>
<proteinExistence type="predicted"/>
<comment type="caution">
    <text evidence="2">The sequence shown here is derived from an EMBL/GenBank/DDBJ whole genome shotgun (WGS) entry which is preliminary data.</text>
</comment>
<evidence type="ECO:0000313" key="3">
    <source>
        <dbReference type="Proteomes" id="UP000188879"/>
    </source>
</evidence>
<protein>
    <submittedName>
        <fullName evidence="2">Uncharacterized protein</fullName>
    </submittedName>
</protein>
<reference evidence="2 3" key="1">
    <citation type="submission" date="2016-10" db="EMBL/GenBank/DDBJ databases">
        <title>Draft Genome sequence of Roseomonas sp. strain M3.</title>
        <authorList>
            <person name="Subhash Y."/>
            <person name="Lee S."/>
        </authorList>
    </citation>
    <scope>NUCLEOTIDE SEQUENCE [LARGE SCALE GENOMIC DNA]</scope>
    <source>
        <strain evidence="2 3">M3</strain>
    </source>
</reference>
<keyword evidence="3" id="KW-1185">Reference proteome</keyword>
<name>A0A1V2GUX1_9PROT</name>
<evidence type="ECO:0000313" key="2">
    <source>
        <dbReference type="EMBL" id="ONG45790.1"/>
    </source>
</evidence>
<dbReference type="Proteomes" id="UP000188879">
    <property type="component" value="Unassembled WGS sequence"/>
</dbReference>
<feature type="transmembrane region" description="Helical" evidence="1">
    <location>
        <begin position="31"/>
        <end position="50"/>
    </location>
</feature>
<dbReference type="EMBL" id="MLCO01000339">
    <property type="protein sequence ID" value="ONG45790.1"/>
    <property type="molecule type" value="Genomic_DNA"/>
</dbReference>
<dbReference type="AlphaFoldDB" id="A0A1V2GUX1"/>
<organism evidence="2 3">
    <name type="scientific">Teichococcus deserti</name>
    <dbReference type="NCBI Taxonomy" id="1817963"/>
    <lineage>
        <taxon>Bacteria</taxon>
        <taxon>Pseudomonadati</taxon>
        <taxon>Pseudomonadota</taxon>
        <taxon>Alphaproteobacteria</taxon>
        <taxon>Acetobacterales</taxon>
        <taxon>Roseomonadaceae</taxon>
        <taxon>Roseomonas</taxon>
    </lineage>
</organism>
<keyword evidence="1" id="KW-1133">Transmembrane helix</keyword>
<evidence type="ECO:0000256" key="1">
    <source>
        <dbReference type="SAM" id="Phobius"/>
    </source>
</evidence>
<sequence>MTANRIFFLVFNAILALVGLLLAGASQDAPLTFFALSLFLFGTGFALWLVKKTYDERDHQA</sequence>
<keyword evidence="1" id="KW-0472">Membrane</keyword>